<feature type="transmembrane region" description="Helical" evidence="1">
    <location>
        <begin position="33"/>
        <end position="50"/>
    </location>
</feature>
<dbReference type="Proteomes" id="UP000321938">
    <property type="component" value="Unassembled WGS sequence"/>
</dbReference>
<keyword evidence="1" id="KW-1133">Transmembrane helix</keyword>
<gene>
    <name evidence="2" type="ORF">ES692_05520</name>
</gene>
<evidence type="ECO:0000313" key="2">
    <source>
        <dbReference type="EMBL" id="TXE18908.1"/>
    </source>
</evidence>
<accession>A0A5C7B9I4</accession>
<keyword evidence="1" id="KW-0812">Transmembrane</keyword>
<name>A0A5C7B9I4_9FLAO</name>
<comment type="caution">
    <text evidence="2">The sequence shown here is derived from an EMBL/GenBank/DDBJ whole genome shotgun (WGS) entry which is preliminary data.</text>
</comment>
<dbReference type="AlphaFoldDB" id="A0A5C7B9I4"/>
<organism evidence="2 3">
    <name type="scientific">Psychroserpens burtonensis</name>
    <dbReference type="NCBI Taxonomy" id="49278"/>
    <lineage>
        <taxon>Bacteria</taxon>
        <taxon>Pseudomonadati</taxon>
        <taxon>Bacteroidota</taxon>
        <taxon>Flavobacteriia</taxon>
        <taxon>Flavobacteriales</taxon>
        <taxon>Flavobacteriaceae</taxon>
        <taxon>Psychroserpens</taxon>
    </lineage>
</organism>
<dbReference type="EMBL" id="VOSB01000006">
    <property type="protein sequence ID" value="TXE18908.1"/>
    <property type="molecule type" value="Genomic_DNA"/>
</dbReference>
<dbReference type="RefSeq" id="WP_147231313.1">
    <property type="nucleotide sequence ID" value="NZ_VOSB01000006.1"/>
</dbReference>
<keyword evidence="1" id="KW-0472">Membrane</keyword>
<proteinExistence type="predicted"/>
<protein>
    <submittedName>
        <fullName evidence="2">Uncharacterized protein</fullName>
    </submittedName>
</protein>
<keyword evidence="3" id="KW-1185">Reference proteome</keyword>
<evidence type="ECO:0000313" key="3">
    <source>
        <dbReference type="Proteomes" id="UP000321938"/>
    </source>
</evidence>
<dbReference type="OrthoDB" id="1151040at2"/>
<feature type="transmembrane region" description="Helical" evidence="1">
    <location>
        <begin position="9"/>
        <end position="27"/>
    </location>
</feature>
<reference evidence="2 3" key="1">
    <citation type="submission" date="2019-08" db="EMBL/GenBank/DDBJ databases">
        <title>Genome of Psychroserpens burtonensis ACAM 167.</title>
        <authorList>
            <person name="Bowman J.P."/>
        </authorList>
    </citation>
    <scope>NUCLEOTIDE SEQUENCE [LARGE SCALE GENOMIC DNA]</scope>
    <source>
        <strain evidence="2 3">ACAM 167</strain>
    </source>
</reference>
<dbReference type="STRING" id="1123037.GCA_000425305_02636"/>
<evidence type="ECO:0000256" key="1">
    <source>
        <dbReference type="SAM" id="Phobius"/>
    </source>
</evidence>
<sequence>MKILQFFQYIYLFFAVLFIYDGFVSWGEDGNRSMISFVFAALAIFMFFFRKKFKNKFGNRKGS</sequence>